<sequence>MLSLLHSMARAHVFNEVIIMHRTPNFFAAEHIVSPSANSSFCYQTQADTYARESEMEDADDTSNSDNDGVAFEIDLKEAEMQCCYF</sequence>
<organism evidence="1 2">
    <name type="scientific">Camellia sinensis</name>
    <name type="common">Tea plant</name>
    <name type="synonym">Thea sinensis</name>
    <dbReference type="NCBI Taxonomy" id="4442"/>
    <lineage>
        <taxon>Eukaryota</taxon>
        <taxon>Viridiplantae</taxon>
        <taxon>Streptophyta</taxon>
        <taxon>Embryophyta</taxon>
        <taxon>Tracheophyta</taxon>
        <taxon>Spermatophyta</taxon>
        <taxon>Magnoliopsida</taxon>
        <taxon>eudicotyledons</taxon>
        <taxon>Gunneridae</taxon>
        <taxon>Pentapetalae</taxon>
        <taxon>asterids</taxon>
        <taxon>Ericales</taxon>
        <taxon>Theaceae</taxon>
        <taxon>Camellia</taxon>
    </lineage>
</organism>
<protein>
    <submittedName>
        <fullName evidence="1">Uncharacterized protein</fullName>
    </submittedName>
</protein>
<reference evidence="1 2" key="2">
    <citation type="submission" date="2020-07" db="EMBL/GenBank/DDBJ databases">
        <title>Genome assembly of wild tea tree DASZ reveals pedigree and selection history of tea varieties.</title>
        <authorList>
            <person name="Zhang W."/>
        </authorList>
    </citation>
    <scope>NUCLEOTIDE SEQUENCE [LARGE SCALE GENOMIC DNA]</scope>
    <source>
        <strain evidence="2">cv. G240</strain>
        <tissue evidence="1">Leaf</tissue>
    </source>
</reference>
<gene>
    <name evidence="1" type="ORF">HYC85_028884</name>
</gene>
<dbReference type="Proteomes" id="UP000593564">
    <property type="component" value="Unassembled WGS sequence"/>
</dbReference>
<name>A0A7J7FWE9_CAMSI</name>
<comment type="caution">
    <text evidence="1">The sequence shown here is derived from an EMBL/GenBank/DDBJ whole genome shotgun (WGS) entry which is preliminary data.</text>
</comment>
<evidence type="ECO:0000313" key="1">
    <source>
        <dbReference type="EMBL" id="KAF5932713.1"/>
    </source>
</evidence>
<dbReference type="EMBL" id="JACBKZ010000014">
    <property type="protein sequence ID" value="KAF5932713.1"/>
    <property type="molecule type" value="Genomic_DNA"/>
</dbReference>
<reference evidence="2" key="1">
    <citation type="journal article" date="2020" name="Nat. Commun.">
        <title>Genome assembly of wild tea tree DASZ reveals pedigree and selection history of tea varieties.</title>
        <authorList>
            <person name="Zhang W."/>
            <person name="Zhang Y."/>
            <person name="Qiu H."/>
            <person name="Guo Y."/>
            <person name="Wan H."/>
            <person name="Zhang X."/>
            <person name="Scossa F."/>
            <person name="Alseekh S."/>
            <person name="Zhang Q."/>
            <person name="Wang P."/>
            <person name="Xu L."/>
            <person name="Schmidt M.H."/>
            <person name="Jia X."/>
            <person name="Li D."/>
            <person name="Zhu A."/>
            <person name="Guo F."/>
            <person name="Chen W."/>
            <person name="Ni D."/>
            <person name="Usadel B."/>
            <person name="Fernie A.R."/>
            <person name="Wen W."/>
        </authorList>
    </citation>
    <scope>NUCLEOTIDE SEQUENCE [LARGE SCALE GENOMIC DNA]</scope>
    <source>
        <strain evidence="2">cv. G240</strain>
    </source>
</reference>
<evidence type="ECO:0000313" key="2">
    <source>
        <dbReference type="Proteomes" id="UP000593564"/>
    </source>
</evidence>
<dbReference type="AlphaFoldDB" id="A0A7J7FWE9"/>
<proteinExistence type="predicted"/>
<keyword evidence="2" id="KW-1185">Reference proteome</keyword>
<accession>A0A7J7FWE9</accession>